<keyword evidence="2" id="KW-0378">Hydrolase</keyword>
<sequence>MLHGQTRYNVKSRFFDELPEEALKWITPRQSGFGSFAPSSGAGGAWGSRAGGQYGSGSGWGGKQTEVFASPPVPQQKAEPAHGIKAGIAVFHNKFGEGKVLAVEGTGDDARAQVSFGRHGTKWLALAIAKLTIVD</sequence>
<feature type="compositionally biased region" description="Gly residues" evidence="1">
    <location>
        <begin position="53"/>
        <end position="62"/>
    </location>
</feature>
<dbReference type="Pfam" id="PF21196">
    <property type="entry name" value="PcrA_UvrD_tudor"/>
    <property type="match status" value="1"/>
</dbReference>
<dbReference type="EC" id="3.6.4.12" evidence="2"/>
<protein>
    <submittedName>
        <fullName evidence="2">DNA helicase II</fullName>
        <ecNumber evidence="2">3.6.4.12</ecNumber>
    </submittedName>
</protein>
<gene>
    <name evidence="2" type="primary">uvrD_8</name>
    <name evidence="2" type="ORF">SDC9_153241</name>
</gene>
<comment type="caution">
    <text evidence="2">The sequence shown here is derived from an EMBL/GenBank/DDBJ whole genome shotgun (WGS) entry which is preliminary data.</text>
</comment>
<dbReference type="EMBL" id="VSSQ01051872">
    <property type="protein sequence ID" value="MPN05987.1"/>
    <property type="molecule type" value="Genomic_DNA"/>
</dbReference>
<keyword evidence="2" id="KW-0547">Nucleotide-binding</keyword>
<evidence type="ECO:0000256" key="1">
    <source>
        <dbReference type="SAM" id="MobiDB-lite"/>
    </source>
</evidence>
<dbReference type="GO" id="GO:0016787">
    <property type="term" value="F:hydrolase activity"/>
    <property type="evidence" value="ECO:0007669"/>
    <property type="project" value="UniProtKB-KW"/>
</dbReference>
<proteinExistence type="predicted"/>
<evidence type="ECO:0000313" key="2">
    <source>
        <dbReference type="EMBL" id="MPN05987.1"/>
    </source>
</evidence>
<feature type="region of interest" description="Disordered" evidence="1">
    <location>
        <begin position="53"/>
        <end position="81"/>
    </location>
</feature>
<accession>A0A645EVV4</accession>
<keyword evidence="2" id="KW-0347">Helicase</keyword>
<reference evidence="2" key="1">
    <citation type="submission" date="2019-08" db="EMBL/GenBank/DDBJ databases">
        <authorList>
            <person name="Kucharzyk K."/>
            <person name="Murdoch R.W."/>
            <person name="Higgins S."/>
            <person name="Loffler F."/>
        </authorList>
    </citation>
    <scope>NUCLEOTIDE SEQUENCE</scope>
</reference>
<name>A0A645EVV4_9ZZZZ</name>
<dbReference type="GO" id="GO:0003678">
    <property type="term" value="F:DNA helicase activity"/>
    <property type="evidence" value="ECO:0007669"/>
    <property type="project" value="UniProtKB-EC"/>
</dbReference>
<dbReference type="AlphaFoldDB" id="A0A645EVV4"/>
<organism evidence="2">
    <name type="scientific">bioreactor metagenome</name>
    <dbReference type="NCBI Taxonomy" id="1076179"/>
    <lineage>
        <taxon>unclassified sequences</taxon>
        <taxon>metagenomes</taxon>
        <taxon>ecological metagenomes</taxon>
    </lineage>
</organism>
<keyword evidence="2" id="KW-0067">ATP-binding</keyword>